<dbReference type="HOGENOM" id="CLU_2396673_0_0_5"/>
<evidence type="ECO:0000256" key="1">
    <source>
        <dbReference type="SAM" id="MobiDB-lite"/>
    </source>
</evidence>
<name>Q3SUY6_NITWN</name>
<accession>Q3SUY6</accession>
<dbReference type="AlphaFoldDB" id="Q3SUY6"/>
<organism evidence="2 3">
    <name type="scientific">Nitrobacter winogradskyi (strain ATCC 25391 / DSM 10237 / CIP 104748 / NCIMB 11846 / Nb-255)</name>
    <dbReference type="NCBI Taxonomy" id="323098"/>
    <lineage>
        <taxon>Bacteria</taxon>
        <taxon>Pseudomonadati</taxon>
        <taxon>Pseudomonadota</taxon>
        <taxon>Alphaproteobacteria</taxon>
        <taxon>Hyphomicrobiales</taxon>
        <taxon>Nitrobacteraceae</taxon>
        <taxon>Nitrobacter</taxon>
    </lineage>
</organism>
<protein>
    <submittedName>
        <fullName evidence="2">Uncharacterized protein</fullName>
    </submittedName>
</protein>
<dbReference type="STRING" id="323098.Nwi_0638"/>
<feature type="region of interest" description="Disordered" evidence="1">
    <location>
        <begin position="73"/>
        <end position="93"/>
    </location>
</feature>
<dbReference type="KEGG" id="nwi:Nwi_0638"/>
<proteinExistence type="predicted"/>
<dbReference type="Proteomes" id="UP000002531">
    <property type="component" value="Chromosome"/>
</dbReference>
<feature type="region of interest" description="Disordered" evidence="1">
    <location>
        <begin position="1"/>
        <end position="20"/>
    </location>
</feature>
<dbReference type="EMBL" id="CP000115">
    <property type="protein sequence ID" value="ABA03905.1"/>
    <property type="molecule type" value="Genomic_DNA"/>
</dbReference>
<sequence length="93" mass="10608">MRFRETRSAAKRQMGGGRRSSLRAIFPRDWLLKRLSEQPDVTLRAARGAGRAKVSYYVVRRFFEHEAISFKKPARRRTGSSRRRAAAGAKVSG</sequence>
<gene>
    <name evidence="2" type="ordered locus">Nwi_0638</name>
</gene>
<evidence type="ECO:0000313" key="2">
    <source>
        <dbReference type="EMBL" id="ABA03905.1"/>
    </source>
</evidence>
<feature type="compositionally biased region" description="Basic residues" evidence="1">
    <location>
        <begin position="73"/>
        <end position="85"/>
    </location>
</feature>
<keyword evidence="3" id="KW-1185">Reference proteome</keyword>
<reference evidence="2 3" key="1">
    <citation type="journal article" date="2006" name="Appl. Environ. Microbiol.">
        <title>Genome sequence of the chemolithoautotrophic nitrite-oxidizing bacterium Nitrobacter winogradskyi Nb-255.</title>
        <authorList>
            <person name="Starkenburg S.R."/>
            <person name="Chain P.S."/>
            <person name="Sayavedra-Soto L.A."/>
            <person name="Hauser L."/>
            <person name="Land M.L."/>
            <person name="Larimer F.W."/>
            <person name="Malfatti S.A."/>
            <person name="Klotz M.G."/>
            <person name="Bottomley P.J."/>
            <person name="Arp D.J."/>
            <person name="Hickey W.J."/>
        </authorList>
    </citation>
    <scope>NUCLEOTIDE SEQUENCE [LARGE SCALE GENOMIC DNA]</scope>
    <source>
        <strain evidence="3">ATCC 25391 / DSM 10237 / CIP 104748 / NCIMB 11846 / Nb-255</strain>
    </source>
</reference>
<evidence type="ECO:0000313" key="3">
    <source>
        <dbReference type="Proteomes" id="UP000002531"/>
    </source>
</evidence>